<accession>A0A2S8I0D2</accession>
<dbReference type="GO" id="GO:0016740">
    <property type="term" value="F:transferase activity"/>
    <property type="evidence" value="ECO:0007669"/>
    <property type="project" value="UniProtKB-KW"/>
</dbReference>
<sequence>NTSFEVAGLADAGVTREPTDEQLRLIREVLDPRNLRDREVSV</sequence>
<dbReference type="Proteomes" id="UP000239290">
    <property type="component" value="Unassembled WGS sequence"/>
</dbReference>
<keyword evidence="1" id="KW-0808">Transferase</keyword>
<protein>
    <submittedName>
        <fullName evidence="1">CoA-transferase</fullName>
    </submittedName>
</protein>
<dbReference type="AlphaFoldDB" id="A0A2S8I0D2"/>
<gene>
    <name evidence="1" type="ORF">C5613_44365</name>
</gene>
<evidence type="ECO:0000313" key="2">
    <source>
        <dbReference type="Proteomes" id="UP000239290"/>
    </source>
</evidence>
<feature type="non-terminal residue" evidence="1">
    <location>
        <position position="1"/>
    </location>
</feature>
<comment type="caution">
    <text evidence="1">The sequence shown here is derived from an EMBL/GenBank/DDBJ whole genome shotgun (WGS) entry which is preliminary data.</text>
</comment>
<organism evidence="1 2">
    <name type="scientific">Rhodococcus opacus</name>
    <name type="common">Nocardia opaca</name>
    <dbReference type="NCBI Taxonomy" id="37919"/>
    <lineage>
        <taxon>Bacteria</taxon>
        <taxon>Bacillati</taxon>
        <taxon>Actinomycetota</taxon>
        <taxon>Actinomycetes</taxon>
        <taxon>Mycobacteriales</taxon>
        <taxon>Nocardiaceae</taxon>
        <taxon>Rhodococcus</taxon>
    </lineage>
</organism>
<reference evidence="2" key="1">
    <citation type="submission" date="2018-02" db="EMBL/GenBank/DDBJ databases">
        <title>Draft genome sequencing of Rhodococcus opacus KU647198.</title>
        <authorList>
            <person name="Zheng B.-X."/>
        </authorList>
    </citation>
    <scope>NUCLEOTIDE SEQUENCE [LARGE SCALE GENOMIC DNA]</scope>
    <source>
        <strain evidence="2">04-OD7</strain>
    </source>
</reference>
<evidence type="ECO:0000313" key="1">
    <source>
        <dbReference type="EMBL" id="PQP08149.1"/>
    </source>
</evidence>
<dbReference type="EMBL" id="PUIO01000181">
    <property type="protein sequence ID" value="PQP08149.1"/>
    <property type="molecule type" value="Genomic_DNA"/>
</dbReference>
<proteinExistence type="predicted"/>
<name>A0A2S8I0D2_RHOOP</name>